<keyword evidence="2" id="KW-1185">Reference proteome</keyword>
<dbReference type="Proteomes" id="UP000269221">
    <property type="component" value="Unassembled WGS sequence"/>
</dbReference>
<evidence type="ECO:0000313" key="1">
    <source>
        <dbReference type="EMBL" id="RMC13950.1"/>
    </source>
</evidence>
<dbReference type="AlphaFoldDB" id="A0A3M0KT84"/>
<evidence type="ECO:0000313" key="2">
    <source>
        <dbReference type="Proteomes" id="UP000269221"/>
    </source>
</evidence>
<gene>
    <name evidence="1" type="ORF">DUI87_09034</name>
</gene>
<organism evidence="1 2">
    <name type="scientific">Hirundo rustica rustica</name>
    <dbReference type="NCBI Taxonomy" id="333673"/>
    <lineage>
        <taxon>Eukaryota</taxon>
        <taxon>Metazoa</taxon>
        <taxon>Chordata</taxon>
        <taxon>Craniata</taxon>
        <taxon>Vertebrata</taxon>
        <taxon>Euteleostomi</taxon>
        <taxon>Archelosauria</taxon>
        <taxon>Archosauria</taxon>
        <taxon>Dinosauria</taxon>
        <taxon>Saurischia</taxon>
        <taxon>Theropoda</taxon>
        <taxon>Coelurosauria</taxon>
        <taxon>Aves</taxon>
        <taxon>Neognathae</taxon>
        <taxon>Neoaves</taxon>
        <taxon>Telluraves</taxon>
        <taxon>Australaves</taxon>
        <taxon>Passeriformes</taxon>
        <taxon>Sylvioidea</taxon>
        <taxon>Hirundinidae</taxon>
        <taxon>Hirundo</taxon>
    </lineage>
</organism>
<dbReference type="EMBL" id="QRBI01000105">
    <property type="protein sequence ID" value="RMC13950.1"/>
    <property type="molecule type" value="Genomic_DNA"/>
</dbReference>
<accession>A0A3M0KT84</accession>
<protein>
    <submittedName>
        <fullName evidence="1">Uncharacterized protein</fullName>
    </submittedName>
</protein>
<comment type="caution">
    <text evidence="1">The sequence shown here is derived from an EMBL/GenBank/DDBJ whole genome shotgun (WGS) entry which is preliminary data.</text>
</comment>
<reference evidence="1 2" key="1">
    <citation type="submission" date="2018-07" db="EMBL/GenBank/DDBJ databases">
        <title>A high quality draft genome assembly of the barn swallow (H. rustica rustica).</title>
        <authorList>
            <person name="Formenti G."/>
            <person name="Chiara M."/>
            <person name="Poveda L."/>
            <person name="Francoijs K.-J."/>
            <person name="Bonisoli-Alquati A."/>
            <person name="Canova L."/>
            <person name="Gianfranceschi L."/>
            <person name="Horner D.S."/>
            <person name="Saino N."/>
        </authorList>
    </citation>
    <scope>NUCLEOTIDE SEQUENCE [LARGE SCALE GENOMIC DNA]</scope>
    <source>
        <strain evidence="1">Chelidonia</strain>
        <tissue evidence="1">Blood</tissue>
    </source>
</reference>
<sequence length="192" mass="21033">MHTMSSVVTPDSPQEIHILMLGISELDTVLQAPHSDGHASCHAAQDAGGFLDCECTRLVHVQLVIHQNPPVLHHRAALTELFPQSRFMSGIALTQLQHSALGLAEPHVVLVGPILQLVHVPLDGILSFCCVSCTAQFLSSTDLLRVLSVLQSMLLTDIKEHQFQDRAVRDTTHHQLFSISPVNPKMLSFCNS</sequence>
<name>A0A3M0KT84_HIRRU</name>
<proteinExistence type="predicted"/>